<dbReference type="SUPFAM" id="SSF55811">
    <property type="entry name" value="Nudix"/>
    <property type="match status" value="1"/>
</dbReference>
<dbReference type="InParanoid" id="D6TQ44"/>
<dbReference type="eggNOG" id="COG0494">
    <property type="taxonomic scope" value="Bacteria"/>
</dbReference>
<dbReference type="RefSeq" id="WP_007909386.1">
    <property type="nucleotide sequence ID" value="NZ_ADVG01000002.1"/>
</dbReference>
<reference evidence="2 3" key="1">
    <citation type="journal article" date="2011" name="Stand. Genomic Sci.">
        <title>Non-contiguous finished genome sequence and contextual data of the filamentous soil bacterium Ktedonobacter racemifer type strain (SOSP1-21).</title>
        <authorList>
            <person name="Chang Y.J."/>
            <person name="Land M."/>
            <person name="Hauser L."/>
            <person name="Chertkov O."/>
            <person name="Del Rio T.G."/>
            <person name="Nolan M."/>
            <person name="Copeland A."/>
            <person name="Tice H."/>
            <person name="Cheng J.F."/>
            <person name="Lucas S."/>
            <person name="Han C."/>
            <person name="Goodwin L."/>
            <person name="Pitluck S."/>
            <person name="Ivanova N."/>
            <person name="Ovchinikova G."/>
            <person name="Pati A."/>
            <person name="Chen A."/>
            <person name="Palaniappan K."/>
            <person name="Mavromatis K."/>
            <person name="Liolios K."/>
            <person name="Brettin T."/>
            <person name="Fiebig A."/>
            <person name="Rohde M."/>
            <person name="Abt B."/>
            <person name="Goker M."/>
            <person name="Detter J.C."/>
            <person name="Woyke T."/>
            <person name="Bristow J."/>
            <person name="Eisen J.A."/>
            <person name="Markowitz V."/>
            <person name="Hugenholtz P."/>
            <person name="Kyrpides N.C."/>
            <person name="Klenk H.P."/>
            <person name="Lapidus A."/>
        </authorList>
    </citation>
    <scope>NUCLEOTIDE SEQUENCE [LARGE SCALE GENOMIC DNA]</scope>
    <source>
        <strain evidence="3">DSM 44963</strain>
    </source>
</reference>
<dbReference type="Gene3D" id="3.90.79.10">
    <property type="entry name" value="Nucleoside Triphosphate Pyrophosphohydrolase"/>
    <property type="match status" value="1"/>
</dbReference>
<dbReference type="SUPFAM" id="SSF102405">
    <property type="entry name" value="MCP/YpsA-like"/>
    <property type="match status" value="1"/>
</dbReference>
<proteinExistence type="predicted"/>
<keyword evidence="2" id="KW-0378">Hydrolase</keyword>
<comment type="caution">
    <text evidence="2">The sequence shown here is derived from an EMBL/GenBank/DDBJ whole genome shotgun (WGS) entry which is preliminary data.</text>
</comment>
<dbReference type="PROSITE" id="PS51462">
    <property type="entry name" value="NUDIX"/>
    <property type="match status" value="1"/>
</dbReference>
<dbReference type="CDD" id="cd03424">
    <property type="entry name" value="NUDIX_ADPRase_Nudt5_UGPPase_Nudt14"/>
    <property type="match status" value="1"/>
</dbReference>
<dbReference type="EMBL" id="ADVG01000002">
    <property type="protein sequence ID" value="EFH85692.1"/>
    <property type="molecule type" value="Genomic_DNA"/>
</dbReference>
<organism evidence="2 3">
    <name type="scientific">Ktedonobacter racemifer DSM 44963</name>
    <dbReference type="NCBI Taxonomy" id="485913"/>
    <lineage>
        <taxon>Bacteria</taxon>
        <taxon>Bacillati</taxon>
        <taxon>Chloroflexota</taxon>
        <taxon>Ktedonobacteria</taxon>
        <taxon>Ktedonobacterales</taxon>
        <taxon>Ktedonobacteraceae</taxon>
        <taxon>Ktedonobacter</taxon>
    </lineage>
</organism>
<evidence type="ECO:0000313" key="3">
    <source>
        <dbReference type="Proteomes" id="UP000004508"/>
    </source>
</evidence>
<sequence>MSQAIIHIGVSGHQQLGNEATYHFVKQQFSKLIREHQEQGKQVVLYSALALGADQLFVRTALELSVAVEVVIPCEQYESIFTEPADRENYHRLLSLCQDIHYLPSKECSDDAYLFAGQWIADHSDLMVLAWNGQPAKGRSGTGDIANYARSIHRPFVHLHTGKHVVTMCGGVSLREREQKSISPKRDFITSEKVIYQGKTIHVNQYQLQMPDGRIVVRDIVERPESVLVLPVSTDNIVMLIEEYDLGAGVWQLTLPGGKLENPSESDSVFEQAQQELRQEIGYKAGRLEKLLTSYSHPGYVSHKVHFLVAYDLEWSPLEGDTNEEIRVHTYTLQEALALTYDDLRCDPEAALALWLYTGKSRNEKKLL</sequence>
<dbReference type="InterPro" id="IPR000086">
    <property type="entry name" value="NUDIX_hydrolase_dom"/>
</dbReference>
<evidence type="ECO:0000259" key="1">
    <source>
        <dbReference type="PROSITE" id="PS51462"/>
    </source>
</evidence>
<name>D6TQ44_KTERA</name>
<dbReference type="Proteomes" id="UP000004508">
    <property type="component" value="Unassembled WGS sequence"/>
</dbReference>
<feature type="domain" description="Nudix hydrolase" evidence="1">
    <location>
        <begin position="222"/>
        <end position="358"/>
    </location>
</feature>
<dbReference type="Gene3D" id="3.40.50.450">
    <property type="match status" value="1"/>
</dbReference>
<protein>
    <submittedName>
        <fullName evidence="2">NUDIX hydrolase</fullName>
    </submittedName>
</protein>
<keyword evidence="3" id="KW-1185">Reference proteome</keyword>
<gene>
    <name evidence="2" type="ORF">Krac_6922</name>
</gene>
<dbReference type="GO" id="GO:0016787">
    <property type="term" value="F:hydrolase activity"/>
    <property type="evidence" value="ECO:0007669"/>
    <property type="project" value="UniProtKB-KW"/>
</dbReference>
<dbReference type="OrthoDB" id="154221at2"/>
<evidence type="ECO:0000313" key="2">
    <source>
        <dbReference type="EMBL" id="EFH85692.1"/>
    </source>
</evidence>
<dbReference type="AlphaFoldDB" id="D6TQ44"/>
<dbReference type="Pfam" id="PF00293">
    <property type="entry name" value="NUDIX"/>
    <property type="match status" value="1"/>
</dbReference>
<dbReference type="eggNOG" id="COG0758">
    <property type="taxonomic scope" value="Bacteria"/>
</dbReference>
<accession>D6TQ44</accession>
<dbReference type="STRING" id="485913.Krac_6922"/>
<dbReference type="InterPro" id="IPR015797">
    <property type="entry name" value="NUDIX_hydrolase-like_dom_sf"/>
</dbReference>